<evidence type="ECO:0008006" key="3">
    <source>
        <dbReference type="Google" id="ProtNLM"/>
    </source>
</evidence>
<dbReference type="STRING" id="119641.SAMN05421842_102236"/>
<dbReference type="SUPFAM" id="SSF49464">
    <property type="entry name" value="Carboxypeptidase regulatory domain-like"/>
    <property type="match status" value="1"/>
</dbReference>
<dbReference type="AlphaFoldDB" id="A0A1I1IIJ5"/>
<keyword evidence="2" id="KW-1185">Reference proteome</keyword>
<dbReference type="OrthoDB" id="1807736at2"/>
<dbReference type="Proteomes" id="UP000199263">
    <property type="component" value="Unassembled WGS sequence"/>
</dbReference>
<evidence type="ECO:0000313" key="2">
    <source>
        <dbReference type="Proteomes" id="UP000199263"/>
    </source>
</evidence>
<name>A0A1I1IIJ5_9CLOT</name>
<dbReference type="Gene3D" id="2.60.40.1120">
    <property type="entry name" value="Carboxypeptidase-like, regulatory domain"/>
    <property type="match status" value="1"/>
</dbReference>
<evidence type="ECO:0000313" key="1">
    <source>
        <dbReference type="EMBL" id="SFC34028.1"/>
    </source>
</evidence>
<gene>
    <name evidence="1" type="ORF">SAMN05421842_102236</name>
</gene>
<sequence>MSGRISVCSLNTGENEQIDAVFRLCKDKRCVIYGTVIDEFNAPVADAVVKLLQVTGCNKTPIPLTHTFTDRYGQFLLGPLCPNKKYMLKIYKDNITIRYEQLNANSYEGKCIGVSTSNNNCNTECNK</sequence>
<dbReference type="EMBL" id="FOMG01000002">
    <property type="protein sequence ID" value="SFC34028.1"/>
    <property type="molecule type" value="Genomic_DNA"/>
</dbReference>
<organism evidence="1 2">
    <name type="scientific">Clostridium uliginosum</name>
    <dbReference type="NCBI Taxonomy" id="119641"/>
    <lineage>
        <taxon>Bacteria</taxon>
        <taxon>Bacillati</taxon>
        <taxon>Bacillota</taxon>
        <taxon>Clostridia</taxon>
        <taxon>Eubacteriales</taxon>
        <taxon>Clostridiaceae</taxon>
        <taxon>Clostridium</taxon>
    </lineage>
</organism>
<dbReference type="RefSeq" id="WP_090088554.1">
    <property type="nucleotide sequence ID" value="NZ_FOMG01000002.1"/>
</dbReference>
<proteinExistence type="predicted"/>
<reference evidence="1 2" key="1">
    <citation type="submission" date="2016-10" db="EMBL/GenBank/DDBJ databases">
        <authorList>
            <person name="de Groot N.N."/>
        </authorList>
    </citation>
    <scope>NUCLEOTIDE SEQUENCE [LARGE SCALE GENOMIC DNA]</scope>
    <source>
        <strain evidence="1 2">DSM 12992</strain>
    </source>
</reference>
<dbReference type="InterPro" id="IPR008969">
    <property type="entry name" value="CarboxyPept-like_regulatory"/>
</dbReference>
<accession>A0A1I1IIJ5</accession>
<protein>
    <recommendedName>
        <fullName evidence="3">Carboxypeptidase regulatory-like domain-containing protein</fullName>
    </recommendedName>
</protein>